<reference evidence="1" key="1">
    <citation type="submission" date="2014-11" db="EMBL/GenBank/DDBJ databases">
        <authorList>
            <person name="Amaro Gonzalez C."/>
        </authorList>
    </citation>
    <scope>NUCLEOTIDE SEQUENCE</scope>
</reference>
<organism evidence="1">
    <name type="scientific">Anguilla anguilla</name>
    <name type="common">European freshwater eel</name>
    <name type="synonym">Muraena anguilla</name>
    <dbReference type="NCBI Taxonomy" id="7936"/>
    <lineage>
        <taxon>Eukaryota</taxon>
        <taxon>Metazoa</taxon>
        <taxon>Chordata</taxon>
        <taxon>Craniata</taxon>
        <taxon>Vertebrata</taxon>
        <taxon>Euteleostomi</taxon>
        <taxon>Actinopterygii</taxon>
        <taxon>Neopterygii</taxon>
        <taxon>Teleostei</taxon>
        <taxon>Anguilliformes</taxon>
        <taxon>Anguillidae</taxon>
        <taxon>Anguilla</taxon>
    </lineage>
</organism>
<proteinExistence type="predicted"/>
<evidence type="ECO:0000313" key="1">
    <source>
        <dbReference type="EMBL" id="JAH48637.1"/>
    </source>
</evidence>
<dbReference type="EMBL" id="GBXM01059940">
    <property type="protein sequence ID" value="JAH48637.1"/>
    <property type="molecule type" value="Transcribed_RNA"/>
</dbReference>
<reference evidence="1" key="2">
    <citation type="journal article" date="2015" name="Fish Shellfish Immunol.">
        <title>Early steps in the European eel (Anguilla anguilla)-Vibrio vulnificus interaction in the gills: Role of the RtxA13 toxin.</title>
        <authorList>
            <person name="Callol A."/>
            <person name="Pajuelo D."/>
            <person name="Ebbesson L."/>
            <person name="Teles M."/>
            <person name="MacKenzie S."/>
            <person name="Amaro C."/>
        </authorList>
    </citation>
    <scope>NUCLEOTIDE SEQUENCE</scope>
</reference>
<name>A0A0E9T5B1_ANGAN</name>
<protein>
    <submittedName>
        <fullName evidence="1">Uncharacterized protein</fullName>
    </submittedName>
</protein>
<dbReference type="AlphaFoldDB" id="A0A0E9T5B1"/>
<sequence length="43" mass="4784">MRGINCKALWIKALCSPFYHFTIHSGGPSFPEVSHLSVEAYST</sequence>
<accession>A0A0E9T5B1</accession>